<protein>
    <submittedName>
        <fullName evidence="4">Uncharacterized protein</fullName>
    </submittedName>
</protein>
<accession>A0A6L2KHP0</accession>
<proteinExistence type="predicted"/>
<feature type="domain" description="Reverse transcriptase Ty1/copia-type" evidence="2">
    <location>
        <begin position="816"/>
        <end position="897"/>
    </location>
</feature>
<dbReference type="InterPro" id="IPR057670">
    <property type="entry name" value="SH3_retrovirus"/>
</dbReference>
<dbReference type="EMBL" id="BKCJ010002423">
    <property type="protein sequence ID" value="GEU48459.1"/>
    <property type="molecule type" value="Genomic_DNA"/>
</dbReference>
<dbReference type="Gene3D" id="3.30.420.10">
    <property type="entry name" value="Ribonuclease H-like superfamily/Ribonuclease H"/>
    <property type="match status" value="1"/>
</dbReference>
<dbReference type="InterPro" id="IPR012337">
    <property type="entry name" value="RNaseH-like_sf"/>
</dbReference>
<dbReference type="PANTHER" id="PTHR11439:SF495">
    <property type="entry name" value="REVERSE TRANSCRIPTASE, RNA-DEPENDENT DNA POLYMERASE-RELATED"/>
    <property type="match status" value="1"/>
</dbReference>
<dbReference type="SUPFAM" id="SSF57756">
    <property type="entry name" value="Retrovirus zinc finger-like domains"/>
    <property type="match status" value="1"/>
</dbReference>
<dbReference type="Pfam" id="PF25597">
    <property type="entry name" value="SH3_retrovirus"/>
    <property type="match status" value="1"/>
</dbReference>
<sequence length="1068" mass="121197">MVAAAKLPVLNPGEFELWKMWIEQYFLMTDYALWEVIVNGDSPQSKRTVDGVEQSYPPITAEKKLARKNELKARGTLLMALPIKYQLKFNSYKNAKSLMEAIEKRCSSEGLDQIYDRLQKLISQLEIHRETISYKDLNMKLLKSLSSKWKTHTLIWRNKQDLETLSMDDLYNNLKIYKTKVKGSSRSSQNSQNVAFVSSNSSGSTYQAHGFNSANTDSLSDAIDADDLEETDLKWQMAMLTIRARRFLQKTGRKVDGNGSETIGFGKTKVECYNYHKRGHFVKECRAPKENRNKEPVRRNVTIEATDVNALVDQDGFGYDWSDQAEDEPTNFALMANTSLGSLSSSNSDTETGVGFDSQVNDKNKTGVGYHAVPSLYTRNFMPPKPDLILADMDEYVVSEFVTSVPAVATNKAKNIVSVNTARQINTTYSRPTVNSARSVSNVFNRAHSHDKRPINNRTTSKNSKMNQKVNTVRAKHVNTARPKVNTARPKAVLNVVQGNQSIMKKMYCLVVTDNYSGFSWVFFLATKDETGGILKTFITGIENLIDHKVKIIRCDNGTEFKNKEMNQFCEKQGKFDGNANEGFFVGYSMNSKAFKVYNSRTKIVEETLHITFLENKRNVAGSGPTWLFNIDTLTKSMNYKPVVVGNQSNDSAGGKNDAKDPRNEDNEVLSTEELRVNQEKEANVNSTNNINTVSPTANATSTKDTAVDKNIVYGCVDDLNMSNLEEIVYLDEVVSVEADMINLDTNILVSPILTTRIHKDYPVKQIIRDIHSAPQTRRMTKNMIDQVKPKNVIQALINPSWIEAMQDELLQFKLQQGYTQEEGIDYDEVFDPVARIEAIRLFLGYASFKDFVVYQIDVKSAFLYGKIEKEVYVCQPLGFKDLEFPDRFYKIDKTLFIRMVKGDILLVQVYVDDIIFGSTRKEMCTEFEKIMYKKFQMSSMGEGTFFSGLPDIMFTVCACARFQVTPKVSHIHAMKRIFRYLKGQPKLGLWYPKDSPFDLEAYIDSDYAGASLDMKFTTGGCQFRGRRLTLWQYKKQTVVANSTTEAEYVAASNCCGHVIWIQNQMLV</sequence>
<organism evidence="4">
    <name type="scientific">Tanacetum cinerariifolium</name>
    <name type="common">Dalmatian daisy</name>
    <name type="synonym">Chrysanthemum cinerariifolium</name>
    <dbReference type="NCBI Taxonomy" id="118510"/>
    <lineage>
        <taxon>Eukaryota</taxon>
        <taxon>Viridiplantae</taxon>
        <taxon>Streptophyta</taxon>
        <taxon>Embryophyta</taxon>
        <taxon>Tracheophyta</taxon>
        <taxon>Spermatophyta</taxon>
        <taxon>Magnoliopsida</taxon>
        <taxon>eudicotyledons</taxon>
        <taxon>Gunneridae</taxon>
        <taxon>Pentapetalae</taxon>
        <taxon>asterids</taxon>
        <taxon>campanulids</taxon>
        <taxon>Asterales</taxon>
        <taxon>Asteraceae</taxon>
        <taxon>Asteroideae</taxon>
        <taxon>Anthemideae</taxon>
        <taxon>Anthemidinae</taxon>
        <taxon>Tanacetum</taxon>
    </lineage>
</organism>
<dbReference type="GO" id="GO:0015074">
    <property type="term" value="P:DNA integration"/>
    <property type="evidence" value="ECO:0007669"/>
    <property type="project" value="InterPro"/>
</dbReference>
<dbReference type="GO" id="GO:0003676">
    <property type="term" value="F:nucleic acid binding"/>
    <property type="evidence" value="ECO:0007669"/>
    <property type="project" value="InterPro"/>
</dbReference>
<evidence type="ECO:0000259" key="3">
    <source>
        <dbReference type="Pfam" id="PF25597"/>
    </source>
</evidence>
<dbReference type="InterPro" id="IPR036875">
    <property type="entry name" value="Znf_CCHC_sf"/>
</dbReference>
<dbReference type="GO" id="GO:0008270">
    <property type="term" value="F:zinc ion binding"/>
    <property type="evidence" value="ECO:0007669"/>
    <property type="project" value="InterPro"/>
</dbReference>
<dbReference type="InterPro" id="IPR036397">
    <property type="entry name" value="RNaseH_sf"/>
</dbReference>
<evidence type="ECO:0000313" key="4">
    <source>
        <dbReference type="EMBL" id="GEU48459.1"/>
    </source>
</evidence>
<name>A0A6L2KHP0_TANCI</name>
<comment type="caution">
    <text evidence="4">The sequence shown here is derived from an EMBL/GenBank/DDBJ whole genome shotgun (WGS) entry which is preliminary data.</text>
</comment>
<dbReference type="AlphaFoldDB" id="A0A6L2KHP0"/>
<evidence type="ECO:0000259" key="2">
    <source>
        <dbReference type="Pfam" id="PF07727"/>
    </source>
</evidence>
<feature type="compositionally biased region" description="Basic and acidic residues" evidence="1">
    <location>
        <begin position="657"/>
        <end position="666"/>
    </location>
</feature>
<dbReference type="Pfam" id="PF07727">
    <property type="entry name" value="RVT_2"/>
    <property type="match status" value="1"/>
</dbReference>
<feature type="domain" description="Retroviral polymerase SH3-like" evidence="3">
    <location>
        <begin position="571"/>
        <end position="618"/>
    </location>
</feature>
<evidence type="ECO:0000256" key="1">
    <source>
        <dbReference type="SAM" id="MobiDB-lite"/>
    </source>
</evidence>
<gene>
    <name evidence="4" type="ORF">Tci_020437</name>
</gene>
<dbReference type="SUPFAM" id="SSF53098">
    <property type="entry name" value="Ribonuclease H-like"/>
    <property type="match status" value="1"/>
</dbReference>
<dbReference type="InterPro" id="IPR013103">
    <property type="entry name" value="RVT_2"/>
</dbReference>
<reference evidence="4" key="1">
    <citation type="journal article" date="2019" name="Sci. Rep.">
        <title>Draft genome of Tanacetum cinerariifolium, the natural source of mosquito coil.</title>
        <authorList>
            <person name="Yamashiro T."/>
            <person name="Shiraishi A."/>
            <person name="Satake H."/>
            <person name="Nakayama K."/>
        </authorList>
    </citation>
    <scope>NUCLEOTIDE SEQUENCE</scope>
</reference>
<dbReference type="PANTHER" id="PTHR11439">
    <property type="entry name" value="GAG-POL-RELATED RETROTRANSPOSON"/>
    <property type="match status" value="1"/>
</dbReference>
<feature type="region of interest" description="Disordered" evidence="1">
    <location>
        <begin position="645"/>
        <end position="670"/>
    </location>
</feature>
<dbReference type="CDD" id="cd09272">
    <property type="entry name" value="RNase_HI_RT_Ty1"/>
    <property type="match status" value="1"/>
</dbReference>